<evidence type="ECO:0000256" key="1">
    <source>
        <dbReference type="SAM" id="Phobius"/>
    </source>
</evidence>
<evidence type="ECO:0000313" key="2">
    <source>
        <dbReference type="EMBL" id="KXP08816.1"/>
    </source>
</evidence>
<keyword evidence="1" id="KW-0812">Transmembrane</keyword>
<dbReference type="RefSeq" id="WP_068571692.1">
    <property type="nucleotide sequence ID" value="NZ_LSRF01000044.1"/>
</dbReference>
<protein>
    <submittedName>
        <fullName evidence="2">Uncharacterized protein</fullName>
    </submittedName>
</protein>
<dbReference type="Proteomes" id="UP000070258">
    <property type="component" value="Unassembled WGS sequence"/>
</dbReference>
<accession>A0A138AEB8</accession>
<evidence type="ECO:0000313" key="3">
    <source>
        <dbReference type="Proteomes" id="UP000070258"/>
    </source>
</evidence>
<gene>
    <name evidence="2" type="ORF">AXK60_09130</name>
</gene>
<dbReference type="AlphaFoldDB" id="A0A138AEB8"/>
<reference evidence="3" key="1">
    <citation type="submission" date="2016-02" db="EMBL/GenBank/DDBJ databases">
        <authorList>
            <person name="Wen L."/>
            <person name="He K."/>
            <person name="Yang H."/>
        </authorList>
    </citation>
    <scope>NUCLEOTIDE SEQUENCE [LARGE SCALE GENOMIC DNA]</scope>
    <source>
        <strain evidence="3">JCM 15929</strain>
    </source>
</reference>
<proteinExistence type="predicted"/>
<comment type="caution">
    <text evidence="2">The sequence shown here is derived from an EMBL/GenBank/DDBJ whole genome shotgun (WGS) entry which is preliminary data.</text>
</comment>
<sequence>MIDLHPVGRHVKIGAMSARFIASAVSFIATSLAVSPLTIGFAAAAPSKAGTTCGTVTSPTGANEYIYIDTGTVDCAEALAVAREYNAAITAGRTEGRGLHYRTGEWSCALRISQAPSSSEAMIGCSNATGSFTAGPEGRD</sequence>
<feature type="transmembrane region" description="Helical" evidence="1">
    <location>
        <begin position="20"/>
        <end position="43"/>
    </location>
</feature>
<organism evidence="2 3">
    <name type="scientific">Tsukamurella pseudospumae</name>
    <dbReference type="NCBI Taxonomy" id="239498"/>
    <lineage>
        <taxon>Bacteria</taxon>
        <taxon>Bacillati</taxon>
        <taxon>Actinomycetota</taxon>
        <taxon>Actinomycetes</taxon>
        <taxon>Mycobacteriales</taxon>
        <taxon>Tsukamurellaceae</taxon>
        <taxon>Tsukamurella</taxon>
    </lineage>
</organism>
<keyword evidence="1" id="KW-0472">Membrane</keyword>
<dbReference type="EMBL" id="LSRF01000044">
    <property type="protein sequence ID" value="KXP08816.1"/>
    <property type="molecule type" value="Genomic_DNA"/>
</dbReference>
<name>A0A138AEB8_9ACTN</name>
<keyword evidence="1" id="KW-1133">Transmembrane helix</keyword>